<dbReference type="InterPro" id="IPR006703">
    <property type="entry name" value="G_AIG1"/>
</dbReference>
<sequence>MSVVTDNDDNMLLPPGKIISSTHLHLPTNQARPLSVMVLGKPGEGKSSLLNGILGQQAFVAKLSVSVSIITKSINLYPNGSWLGGETDIPIRCIDTPPISGRLDDAVRISNECQHMLDLAMPGIDAFLVVIKLSRYRFDAGLESTLRVYESIFGRCFWDNVIIIFSHADLESAFDDEEPSQGPEYAKSIAAAFNLTRPLPYCYTSIGRNRGRRKTADTRTMDDMKEAQVDYMDTLLMFIQSYQNTPYSPEQYRQFVSIHGKNRRSDYASDVLLPRARQVESLIMGRKEAPRSPRALHGYANPERSASLSNLPDYTRSNREPPLMRRDVAKRSPSIYTLAPNKVQPEQNKCLLS</sequence>
<evidence type="ECO:0000313" key="6">
    <source>
        <dbReference type="Proteomes" id="UP000654370"/>
    </source>
</evidence>
<dbReference type="GO" id="GO:0005525">
    <property type="term" value="F:GTP binding"/>
    <property type="evidence" value="ECO:0007669"/>
    <property type="project" value="UniProtKB-KW"/>
</dbReference>
<evidence type="ECO:0000256" key="1">
    <source>
        <dbReference type="ARBA" id="ARBA00022741"/>
    </source>
</evidence>
<dbReference type="PROSITE" id="PS51720">
    <property type="entry name" value="G_AIG1"/>
    <property type="match status" value="1"/>
</dbReference>
<organism evidence="5 6">
    <name type="scientific">Mortierella isabellina</name>
    <name type="common">Filamentous fungus</name>
    <name type="synonym">Umbelopsis isabellina</name>
    <dbReference type="NCBI Taxonomy" id="91625"/>
    <lineage>
        <taxon>Eukaryota</taxon>
        <taxon>Fungi</taxon>
        <taxon>Fungi incertae sedis</taxon>
        <taxon>Mucoromycota</taxon>
        <taxon>Mucoromycotina</taxon>
        <taxon>Umbelopsidomycetes</taxon>
        <taxon>Umbelopsidales</taxon>
        <taxon>Umbelopsidaceae</taxon>
        <taxon>Umbelopsis</taxon>
    </lineage>
</organism>
<reference evidence="5" key="1">
    <citation type="submission" date="2020-12" db="EMBL/GenBank/DDBJ databases">
        <title>Metabolic potential, ecology and presence of endohyphal bacteria is reflected in genomic diversity of Mucoromycotina.</title>
        <authorList>
            <person name="Muszewska A."/>
            <person name="Okrasinska A."/>
            <person name="Steczkiewicz K."/>
            <person name="Drgas O."/>
            <person name="Orlowska M."/>
            <person name="Perlinska-Lenart U."/>
            <person name="Aleksandrzak-Piekarczyk T."/>
            <person name="Szatraj K."/>
            <person name="Zielenkiewicz U."/>
            <person name="Pilsyk S."/>
            <person name="Malc E."/>
            <person name="Mieczkowski P."/>
            <person name="Kruszewska J.S."/>
            <person name="Biernat P."/>
            <person name="Pawlowska J."/>
        </authorList>
    </citation>
    <scope>NUCLEOTIDE SEQUENCE</scope>
    <source>
        <strain evidence="5">WA0000067209</strain>
    </source>
</reference>
<dbReference type="PANTHER" id="PTHR10903:SF184">
    <property type="entry name" value="GTP-BINDING PROTEIN A"/>
    <property type="match status" value="1"/>
</dbReference>
<accession>A0A8H7PX88</accession>
<evidence type="ECO:0000313" key="5">
    <source>
        <dbReference type="EMBL" id="KAG2181425.1"/>
    </source>
</evidence>
<gene>
    <name evidence="5" type="ORF">INT43_009008</name>
</gene>
<feature type="region of interest" description="Disordered" evidence="3">
    <location>
        <begin position="286"/>
        <end position="332"/>
    </location>
</feature>
<dbReference type="Pfam" id="PF04548">
    <property type="entry name" value="AIG1"/>
    <property type="match status" value="1"/>
</dbReference>
<protein>
    <recommendedName>
        <fullName evidence="4">AIG1-type G domain-containing protein</fullName>
    </recommendedName>
</protein>
<feature type="compositionally biased region" description="Basic and acidic residues" evidence="3">
    <location>
        <begin position="316"/>
        <end position="330"/>
    </location>
</feature>
<evidence type="ECO:0000259" key="4">
    <source>
        <dbReference type="PROSITE" id="PS51720"/>
    </source>
</evidence>
<dbReference type="AlphaFoldDB" id="A0A8H7PX88"/>
<dbReference type="OrthoDB" id="8954335at2759"/>
<dbReference type="SUPFAM" id="SSF52540">
    <property type="entry name" value="P-loop containing nucleoside triphosphate hydrolases"/>
    <property type="match status" value="1"/>
</dbReference>
<dbReference type="InterPro" id="IPR045058">
    <property type="entry name" value="GIMA/IAN/Toc"/>
</dbReference>
<dbReference type="PANTHER" id="PTHR10903">
    <property type="entry name" value="GTPASE, IMAP FAMILY MEMBER-RELATED"/>
    <property type="match status" value="1"/>
</dbReference>
<dbReference type="Gene3D" id="3.40.50.300">
    <property type="entry name" value="P-loop containing nucleotide triphosphate hydrolases"/>
    <property type="match status" value="1"/>
</dbReference>
<dbReference type="Proteomes" id="UP000654370">
    <property type="component" value="Unassembled WGS sequence"/>
</dbReference>
<proteinExistence type="predicted"/>
<comment type="caution">
    <text evidence="5">The sequence shown here is derived from an EMBL/GenBank/DDBJ whole genome shotgun (WGS) entry which is preliminary data.</text>
</comment>
<dbReference type="InterPro" id="IPR027417">
    <property type="entry name" value="P-loop_NTPase"/>
</dbReference>
<evidence type="ECO:0000256" key="2">
    <source>
        <dbReference type="ARBA" id="ARBA00023134"/>
    </source>
</evidence>
<name>A0A8H7PX88_MORIS</name>
<dbReference type="EMBL" id="JAEPQZ010000005">
    <property type="protein sequence ID" value="KAG2181425.1"/>
    <property type="molecule type" value="Genomic_DNA"/>
</dbReference>
<keyword evidence="6" id="KW-1185">Reference proteome</keyword>
<feature type="domain" description="AIG1-type G" evidence="4">
    <location>
        <begin position="31"/>
        <end position="256"/>
    </location>
</feature>
<keyword evidence="1" id="KW-0547">Nucleotide-binding</keyword>
<keyword evidence="2" id="KW-0342">GTP-binding</keyword>
<evidence type="ECO:0000256" key="3">
    <source>
        <dbReference type="SAM" id="MobiDB-lite"/>
    </source>
</evidence>